<dbReference type="OrthoDB" id="6282460at2759"/>
<feature type="region of interest" description="Disordered" evidence="1">
    <location>
        <begin position="356"/>
        <end position="377"/>
    </location>
</feature>
<dbReference type="AlphaFoldDB" id="A0A183ANF7"/>
<reference evidence="2 3" key="2">
    <citation type="submission" date="2018-11" db="EMBL/GenBank/DDBJ databases">
        <authorList>
            <consortium name="Pathogen Informatics"/>
        </authorList>
    </citation>
    <scope>NUCLEOTIDE SEQUENCE [LARGE SCALE GENOMIC DNA]</scope>
    <source>
        <strain evidence="2 3">Egypt</strain>
    </source>
</reference>
<reference evidence="4" key="1">
    <citation type="submission" date="2016-06" db="UniProtKB">
        <authorList>
            <consortium name="WormBaseParasite"/>
        </authorList>
    </citation>
    <scope>IDENTIFICATION</scope>
</reference>
<accession>A0A183ANF7</accession>
<dbReference type="EMBL" id="UZAN01046042">
    <property type="protein sequence ID" value="VDP83637.1"/>
    <property type="molecule type" value="Genomic_DNA"/>
</dbReference>
<evidence type="ECO:0000313" key="2">
    <source>
        <dbReference type="EMBL" id="VDP83637.1"/>
    </source>
</evidence>
<feature type="compositionally biased region" description="Pro residues" evidence="1">
    <location>
        <begin position="257"/>
        <end position="270"/>
    </location>
</feature>
<name>A0A183ANF7_9TREM</name>
<protein>
    <submittedName>
        <fullName evidence="2 4">Uncharacterized protein</fullName>
    </submittedName>
</protein>
<dbReference type="WBParaSite" id="ECPE_0000851801-mRNA-1">
    <property type="protein sequence ID" value="ECPE_0000851801-mRNA-1"/>
    <property type="gene ID" value="ECPE_0000851801"/>
</dbReference>
<organism evidence="4">
    <name type="scientific">Echinostoma caproni</name>
    <dbReference type="NCBI Taxonomy" id="27848"/>
    <lineage>
        <taxon>Eukaryota</taxon>
        <taxon>Metazoa</taxon>
        <taxon>Spiralia</taxon>
        <taxon>Lophotrochozoa</taxon>
        <taxon>Platyhelminthes</taxon>
        <taxon>Trematoda</taxon>
        <taxon>Digenea</taxon>
        <taxon>Plagiorchiida</taxon>
        <taxon>Echinostomata</taxon>
        <taxon>Echinostomatoidea</taxon>
        <taxon>Echinostomatidae</taxon>
        <taxon>Echinostoma</taxon>
    </lineage>
</organism>
<sequence>MGNGVSPNKPHSNRATDIYCQPYLPASLPIGNPHPLGPSLERELFQLKPASSCLYVTKSLDSGWFRAPPDTEASPGFNGSTENVPINNSGSGRLIKSAHGSFPPPDFITSADATTPTPGNYRPLEERDLATFVGLAGGDLDRGRSESRSSMTYSRANSDAPCSSCGMSYRILKDHIVFLRTQLQAQYKAAEAEARMRQLHSNAIEFLLREVQELKAWKEMISRHPSLAPCPTNIPESRLGAHLPVTSLPRGRIANDAPPPRPLLPLPRESPLPQFTRPRTSVSVRGDSPVWRRSQAGRKCISSTGKSLDDNRMASGPLDVCFDNTTQLFARIEPGTLCSQSTGPQNEIVKVYASDEDETDEPNYALNHPGPSTSPQLQPVIESRGPTVRLPNDAVTDQLSVACSTQSDSGCVQTTDEALLEIELVRQAAMHAMNLSSSLSDGDSETPRRLVSTILTDCEPASIVTNEDTTA</sequence>
<evidence type="ECO:0000313" key="4">
    <source>
        <dbReference type="WBParaSite" id="ECPE_0000851801-mRNA-1"/>
    </source>
</evidence>
<gene>
    <name evidence="2" type="ORF">ECPE_LOCUS8492</name>
</gene>
<proteinExistence type="predicted"/>
<keyword evidence="3" id="KW-1185">Reference proteome</keyword>
<evidence type="ECO:0000256" key="1">
    <source>
        <dbReference type="SAM" id="MobiDB-lite"/>
    </source>
</evidence>
<feature type="region of interest" description="Disordered" evidence="1">
    <location>
        <begin position="249"/>
        <end position="286"/>
    </location>
</feature>
<evidence type="ECO:0000313" key="3">
    <source>
        <dbReference type="Proteomes" id="UP000272942"/>
    </source>
</evidence>
<dbReference type="Proteomes" id="UP000272942">
    <property type="component" value="Unassembled WGS sequence"/>
</dbReference>